<dbReference type="InterPro" id="IPR058624">
    <property type="entry name" value="MdtA-like_HH"/>
</dbReference>
<comment type="subcellular location">
    <subcellularLocation>
        <location evidence="1">Cell envelope</location>
    </subcellularLocation>
</comment>
<feature type="domain" description="Multidrug resistance protein MdtA-like alpha-helical hairpin" evidence="3">
    <location>
        <begin position="120"/>
        <end position="181"/>
    </location>
</feature>
<feature type="domain" description="Multidrug resistance protein MdtA-like C-terminal permuted SH3" evidence="6">
    <location>
        <begin position="314"/>
        <end position="371"/>
    </location>
</feature>
<keyword evidence="8" id="KW-1185">Reference proteome</keyword>
<dbReference type="Pfam" id="PF25876">
    <property type="entry name" value="HH_MFP_RND"/>
    <property type="match status" value="1"/>
</dbReference>
<dbReference type="NCBIfam" id="TIGR01730">
    <property type="entry name" value="RND_mfp"/>
    <property type="match status" value="1"/>
</dbReference>
<protein>
    <submittedName>
        <fullName evidence="7">Efflux RND transporter periplasmic adaptor subunit</fullName>
    </submittedName>
</protein>
<dbReference type="InterPro" id="IPR058626">
    <property type="entry name" value="MdtA-like_b-barrel"/>
</dbReference>
<evidence type="ECO:0000259" key="5">
    <source>
        <dbReference type="Pfam" id="PF25944"/>
    </source>
</evidence>
<proteinExistence type="inferred from homology"/>
<dbReference type="Gene3D" id="1.10.287.470">
    <property type="entry name" value="Helix hairpin bin"/>
    <property type="match status" value="1"/>
</dbReference>
<evidence type="ECO:0000259" key="4">
    <source>
        <dbReference type="Pfam" id="PF25917"/>
    </source>
</evidence>
<feature type="domain" description="Multidrug resistance protein MdtA-like barrel-sandwich hybrid" evidence="4">
    <location>
        <begin position="81"/>
        <end position="215"/>
    </location>
</feature>
<evidence type="ECO:0000256" key="2">
    <source>
        <dbReference type="ARBA" id="ARBA00009477"/>
    </source>
</evidence>
<dbReference type="Pfam" id="PF25944">
    <property type="entry name" value="Beta-barrel_RND"/>
    <property type="match status" value="1"/>
</dbReference>
<dbReference type="EMBL" id="RCZH01000025">
    <property type="protein sequence ID" value="TPG32371.1"/>
    <property type="molecule type" value="Genomic_DNA"/>
</dbReference>
<sequence length="402" mass="44609">MCYQKFSIFMLTILTFILMNALKLPKPIFPILVLLTFFISCKKEQPKAPPPMQAPFVTVQSEDVPIYKDFAGQTFGELDIELIARVNGILTGVYFKEGQRVRKGQLLYTIDPLEYETKVEQARGQVAVAQSSLVNANEELKRIRPLADMNAVSKRELDAAVAKDKAARSNYASMQASLKNQEIERGYCNIRSPIDGVIGLSNARLGDYITQAGNASRLNMVSKLDKVRVQFTVSESDYLKYQKRTKVGETITDLQLILSDGSTHPEKGTLNFSDTKIDPTTGTVTIEAQFPNPDGTLRSGQFGKVRVLIRTEKNAIVIPQKAVTEIQGLFQVSIIDDKNTIQTRMVEVGQKIGIDWIITKGLKANEKVAIIGNQFIQPGSTVTPVPYVADKDKKQIASSQND</sequence>
<dbReference type="PANTHER" id="PTHR30158">
    <property type="entry name" value="ACRA/E-RELATED COMPONENT OF DRUG EFFLUX TRANSPORTER"/>
    <property type="match status" value="1"/>
</dbReference>
<dbReference type="Pfam" id="PF25917">
    <property type="entry name" value="BSH_RND"/>
    <property type="match status" value="1"/>
</dbReference>
<dbReference type="Gene3D" id="2.40.30.170">
    <property type="match status" value="1"/>
</dbReference>
<evidence type="ECO:0000313" key="7">
    <source>
        <dbReference type="EMBL" id="TPG32371.1"/>
    </source>
</evidence>
<evidence type="ECO:0000256" key="1">
    <source>
        <dbReference type="ARBA" id="ARBA00004196"/>
    </source>
</evidence>
<organism evidence="7 8">
    <name type="scientific">Flavobacterium pectinovorum</name>
    <dbReference type="NCBI Taxonomy" id="29533"/>
    <lineage>
        <taxon>Bacteria</taxon>
        <taxon>Pseudomonadati</taxon>
        <taxon>Bacteroidota</taxon>
        <taxon>Flavobacteriia</taxon>
        <taxon>Flavobacteriales</taxon>
        <taxon>Flavobacteriaceae</taxon>
        <taxon>Flavobacterium</taxon>
    </lineage>
</organism>
<dbReference type="GO" id="GO:0005886">
    <property type="term" value="C:plasma membrane"/>
    <property type="evidence" value="ECO:0007669"/>
    <property type="project" value="TreeGrafter"/>
</dbReference>
<dbReference type="Gene3D" id="2.40.420.20">
    <property type="match status" value="1"/>
</dbReference>
<feature type="domain" description="Multidrug resistance protein MdtA-like beta-barrel" evidence="5">
    <location>
        <begin position="227"/>
        <end position="308"/>
    </location>
</feature>
<dbReference type="Proteomes" id="UP000319700">
    <property type="component" value="Unassembled WGS sequence"/>
</dbReference>
<dbReference type="GO" id="GO:0022857">
    <property type="term" value="F:transmembrane transporter activity"/>
    <property type="evidence" value="ECO:0007669"/>
    <property type="project" value="InterPro"/>
</dbReference>
<dbReference type="Pfam" id="PF25967">
    <property type="entry name" value="RND-MFP_C"/>
    <property type="match status" value="1"/>
</dbReference>
<dbReference type="InterPro" id="IPR058625">
    <property type="entry name" value="MdtA-like_BSH"/>
</dbReference>
<accession>A0A502E7D9</accession>
<evidence type="ECO:0000259" key="6">
    <source>
        <dbReference type="Pfam" id="PF25967"/>
    </source>
</evidence>
<dbReference type="InterPro" id="IPR058627">
    <property type="entry name" value="MdtA-like_C"/>
</dbReference>
<evidence type="ECO:0000259" key="3">
    <source>
        <dbReference type="Pfam" id="PF25876"/>
    </source>
</evidence>
<dbReference type="InterPro" id="IPR006143">
    <property type="entry name" value="RND_pump_MFP"/>
</dbReference>
<comment type="similarity">
    <text evidence="2">Belongs to the membrane fusion protein (MFP) (TC 8.A.1) family.</text>
</comment>
<evidence type="ECO:0000313" key="8">
    <source>
        <dbReference type="Proteomes" id="UP000319700"/>
    </source>
</evidence>
<gene>
    <name evidence="7" type="ORF">EAH81_25880</name>
</gene>
<comment type="caution">
    <text evidence="7">The sequence shown here is derived from an EMBL/GenBank/DDBJ whole genome shotgun (WGS) entry which is preliminary data.</text>
</comment>
<dbReference type="SUPFAM" id="SSF111369">
    <property type="entry name" value="HlyD-like secretion proteins"/>
    <property type="match status" value="1"/>
</dbReference>
<dbReference type="Gene3D" id="2.40.50.100">
    <property type="match status" value="1"/>
</dbReference>
<reference evidence="7 8" key="1">
    <citation type="journal article" date="2019" name="Environ. Microbiol.">
        <title>Species interactions and distinct microbial communities in high Arctic permafrost affected cryosols are associated with the CH4 and CO2 gas fluxes.</title>
        <authorList>
            <person name="Altshuler I."/>
            <person name="Hamel J."/>
            <person name="Turney S."/>
            <person name="Magnuson E."/>
            <person name="Levesque R."/>
            <person name="Greer C."/>
            <person name="Whyte L.G."/>
        </authorList>
    </citation>
    <scope>NUCLEOTIDE SEQUENCE [LARGE SCALE GENOMIC DNA]</scope>
    <source>
        <strain evidence="7 8">42</strain>
    </source>
</reference>
<dbReference type="GO" id="GO:0030313">
    <property type="term" value="C:cell envelope"/>
    <property type="evidence" value="ECO:0007669"/>
    <property type="project" value="UniProtKB-SubCell"/>
</dbReference>
<name>A0A502E7D9_9FLAO</name>
<dbReference type="AlphaFoldDB" id="A0A502E7D9"/>
<dbReference type="GO" id="GO:0046677">
    <property type="term" value="P:response to antibiotic"/>
    <property type="evidence" value="ECO:0007669"/>
    <property type="project" value="TreeGrafter"/>
</dbReference>